<comment type="caution">
    <text evidence="1">The sequence shown here is derived from an EMBL/GenBank/DDBJ whole genome shotgun (WGS) entry which is preliminary data.</text>
</comment>
<evidence type="ECO:0000313" key="1">
    <source>
        <dbReference type="EMBL" id="MBB2156870.1"/>
    </source>
</evidence>
<name>A0A7W4NM88_GLUDI</name>
<protein>
    <submittedName>
        <fullName evidence="1">Uncharacterized protein</fullName>
    </submittedName>
</protein>
<evidence type="ECO:0000313" key="2">
    <source>
        <dbReference type="Proteomes" id="UP000550787"/>
    </source>
</evidence>
<accession>A0A7W4NM88</accession>
<dbReference type="Proteomes" id="UP000550787">
    <property type="component" value="Unassembled WGS sequence"/>
</dbReference>
<gene>
    <name evidence="1" type="ORF">HLH33_11205</name>
</gene>
<dbReference type="EMBL" id="JABEQG010000019">
    <property type="protein sequence ID" value="MBB2156870.1"/>
    <property type="molecule type" value="Genomic_DNA"/>
</dbReference>
<proteinExistence type="predicted"/>
<dbReference type="RefSeq" id="WP_183115962.1">
    <property type="nucleotide sequence ID" value="NZ_JABEQG010000019.1"/>
</dbReference>
<organism evidence="1 2">
    <name type="scientific">Gluconacetobacter diazotrophicus</name>
    <name type="common">Acetobacter diazotrophicus</name>
    <dbReference type="NCBI Taxonomy" id="33996"/>
    <lineage>
        <taxon>Bacteria</taxon>
        <taxon>Pseudomonadati</taxon>
        <taxon>Pseudomonadota</taxon>
        <taxon>Alphaproteobacteria</taxon>
        <taxon>Acetobacterales</taxon>
        <taxon>Acetobacteraceae</taxon>
        <taxon>Gluconacetobacter</taxon>
    </lineage>
</organism>
<sequence>MDPTTVFRTLLAAVPGRYLVDVAALCGVCAAVMPWLPVPGRAGSAYGRLYVVLNVVAQNFRNVTNMVQPGQVSASRPGSAPGAEGGRRLPPLGLALLLGGGMALSGCTAGTGGVRIDTAELNADAGAIAFAAQAIESVPALSSHLSADQVAEVNAALTRIKEITAQINAASGGTIDIQTGKDWASSLASEFQTILTIAAPVVSAFAPGVGTYIQTAEQIIPLIEAAVGLAPASMAGVGGARPGGGDAPALRAALYRGVA</sequence>
<reference evidence="1 2" key="1">
    <citation type="submission" date="2020-04" db="EMBL/GenBank/DDBJ databases">
        <title>Description of novel Gluconacetobacter.</title>
        <authorList>
            <person name="Sombolestani A."/>
        </authorList>
    </citation>
    <scope>NUCLEOTIDE SEQUENCE [LARGE SCALE GENOMIC DNA]</scope>
    <source>
        <strain evidence="1 2">LMG 7603</strain>
    </source>
</reference>
<dbReference type="AlphaFoldDB" id="A0A7W4NM88"/>